<keyword evidence="4" id="KW-1185">Reference proteome</keyword>
<feature type="domain" description="Methyltransferase type 12" evidence="2">
    <location>
        <begin position="24"/>
        <end position="108"/>
    </location>
</feature>
<gene>
    <name evidence="3" type="ORF">I6H46_06405</name>
</gene>
<dbReference type="Gene3D" id="3.40.50.150">
    <property type="entry name" value="Vaccinia Virus protein VP39"/>
    <property type="match status" value="1"/>
</dbReference>
<protein>
    <submittedName>
        <fullName evidence="3">Class I SAM-dependent methyltransferase</fullName>
    </submittedName>
</protein>
<reference evidence="3 4" key="1">
    <citation type="submission" date="2020-12" db="EMBL/GenBank/DDBJ databases">
        <title>FDA dAtabase for Regulatory Grade micrObial Sequences (FDA-ARGOS): Supporting development and validation of Infectious Disease Dx tests.</title>
        <authorList>
            <person name="Sproer C."/>
            <person name="Gronow S."/>
            <person name="Severitt S."/>
            <person name="Schroder I."/>
            <person name="Tallon L."/>
            <person name="Sadzewicz L."/>
            <person name="Zhao X."/>
            <person name="Boylan J."/>
            <person name="Ott S."/>
            <person name="Bowen H."/>
            <person name="Vavikolanu K."/>
            <person name="Mehta A."/>
            <person name="Aluvathingal J."/>
            <person name="Nadendla S."/>
            <person name="Lowell S."/>
            <person name="Myers T."/>
            <person name="Yan Y."/>
            <person name="Sichtig H."/>
        </authorList>
    </citation>
    <scope>NUCLEOTIDE SEQUENCE [LARGE SCALE GENOMIC DNA]</scope>
    <source>
        <strain evidence="3 4">FDAARGOS_989</strain>
    </source>
</reference>
<dbReference type="GO" id="GO:0008168">
    <property type="term" value="F:methyltransferase activity"/>
    <property type="evidence" value="ECO:0007669"/>
    <property type="project" value="UniProtKB-KW"/>
</dbReference>
<dbReference type="Proteomes" id="UP000595871">
    <property type="component" value="Chromosome"/>
</dbReference>
<evidence type="ECO:0000313" key="3">
    <source>
        <dbReference type="EMBL" id="QQN56942.1"/>
    </source>
</evidence>
<evidence type="ECO:0000313" key="4">
    <source>
        <dbReference type="Proteomes" id="UP000595871"/>
    </source>
</evidence>
<dbReference type="PANTHER" id="PTHR45681">
    <property type="entry name" value="POLYKETIDE SYNTHASE 44-RELATED"/>
    <property type="match status" value="1"/>
</dbReference>
<dbReference type="EMBL" id="CP067016">
    <property type="protein sequence ID" value="QQN56942.1"/>
    <property type="molecule type" value="Genomic_DNA"/>
</dbReference>
<dbReference type="InterPro" id="IPR050444">
    <property type="entry name" value="Polyketide_Synthase"/>
</dbReference>
<dbReference type="Pfam" id="PF08242">
    <property type="entry name" value="Methyltransf_12"/>
    <property type="match status" value="1"/>
</dbReference>
<organism evidence="3 4">
    <name type="scientific">Anaerococcus obesiensis</name>
    <dbReference type="NCBI Taxonomy" id="1287640"/>
    <lineage>
        <taxon>Bacteria</taxon>
        <taxon>Bacillati</taxon>
        <taxon>Bacillota</taxon>
        <taxon>Tissierellia</taxon>
        <taxon>Tissierellales</taxon>
        <taxon>Peptoniphilaceae</taxon>
        <taxon>Anaerococcus</taxon>
    </lineage>
</organism>
<dbReference type="GO" id="GO:0032259">
    <property type="term" value="P:methylation"/>
    <property type="evidence" value="ECO:0007669"/>
    <property type="project" value="UniProtKB-KW"/>
</dbReference>
<name>A0A7T7UVE5_9FIRM</name>
<dbReference type="KEGG" id="aob:I6H46_06405"/>
<keyword evidence="1 3" id="KW-0808">Transferase</keyword>
<accession>A0A7T7UVE5</accession>
<dbReference type="InterPro" id="IPR013217">
    <property type="entry name" value="Methyltransf_12"/>
</dbReference>
<dbReference type="AlphaFoldDB" id="A0A7T7UVE5"/>
<proteinExistence type="predicted"/>
<evidence type="ECO:0000256" key="1">
    <source>
        <dbReference type="ARBA" id="ARBA00022679"/>
    </source>
</evidence>
<sequence>MKRKDKSFRNWCRYWCNNKKLLKILDGHDYEYHFTDLQKYFLPQAKENFKNNKNILVYQLDINEDPIKNGLQPNYFDIIIGAYVLENVKDIAKSMSYIKTLMAPKGYLLFSEAIKNEPWLLVSQALMMEEATDSIREETVFIDTKHGKIYCLRLMIAIKFINFHMRINR</sequence>
<dbReference type="PANTHER" id="PTHR45681:SF6">
    <property type="entry name" value="POLYKETIDE SYNTHASE 37"/>
    <property type="match status" value="1"/>
</dbReference>
<dbReference type="SUPFAM" id="SSF53335">
    <property type="entry name" value="S-adenosyl-L-methionine-dependent methyltransferases"/>
    <property type="match status" value="1"/>
</dbReference>
<dbReference type="InterPro" id="IPR029063">
    <property type="entry name" value="SAM-dependent_MTases_sf"/>
</dbReference>
<evidence type="ECO:0000259" key="2">
    <source>
        <dbReference type="Pfam" id="PF08242"/>
    </source>
</evidence>
<keyword evidence="3" id="KW-0489">Methyltransferase</keyword>